<dbReference type="STRING" id="8022.A0A060WSV0"/>
<gene>
    <name evidence="4" type="ORF">GSONMT00039793001</name>
</gene>
<dbReference type="EMBL" id="FR904613">
    <property type="protein sequence ID" value="CDQ68149.1"/>
    <property type="molecule type" value="Genomic_DNA"/>
</dbReference>
<evidence type="ECO:0000259" key="3">
    <source>
        <dbReference type="PROSITE" id="PS51041"/>
    </source>
</evidence>
<reference evidence="4" key="1">
    <citation type="journal article" date="2014" name="Nat. Commun.">
        <title>The rainbow trout genome provides novel insights into evolution after whole-genome duplication in vertebrates.</title>
        <authorList>
            <person name="Berthelot C."/>
            <person name="Brunet F."/>
            <person name="Chalopin D."/>
            <person name="Juanchich A."/>
            <person name="Bernard M."/>
            <person name="Noel B."/>
            <person name="Bento P."/>
            <person name="Da Silva C."/>
            <person name="Labadie K."/>
            <person name="Alberti A."/>
            <person name="Aury J.M."/>
            <person name="Louis A."/>
            <person name="Dehais P."/>
            <person name="Bardou P."/>
            <person name="Montfort J."/>
            <person name="Klopp C."/>
            <person name="Cabau C."/>
            <person name="Gaspin C."/>
            <person name="Thorgaard G.H."/>
            <person name="Boussaha M."/>
            <person name="Quillet E."/>
            <person name="Guyomard R."/>
            <person name="Galiana D."/>
            <person name="Bobe J."/>
            <person name="Volff J.N."/>
            <person name="Genet C."/>
            <person name="Wincker P."/>
            <person name="Jaillon O."/>
            <person name="Roest Crollius H."/>
            <person name="Guiguen Y."/>
        </authorList>
    </citation>
    <scope>NUCLEOTIDE SEQUENCE [LARGE SCALE GENOMIC DNA]</scope>
</reference>
<reference evidence="4" key="2">
    <citation type="submission" date="2014-03" db="EMBL/GenBank/DDBJ databases">
        <authorList>
            <person name="Genoscope - CEA"/>
        </authorList>
    </citation>
    <scope>NUCLEOTIDE SEQUENCE</scope>
</reference>
<name>A0A060WSV0_ONCMY</name>
<dbReference type="AlphaFoldDB" id="A0A060WSV0"/>
<evidence type="ECO:0000256" key="1">
    <source>
        <dbReference type="ARBA" id="ARBA00022729"/>
    </source>
</evidence>
<dbReference type="Pfam" id="PF07546">
    <property type="entry name" value="EMI"/>
    <property type="match status" value="1"/>
</dbReference>
<keyword evidence="2" id="KW-1015">Disulfide bond</keyword>
<proteinExistence type="predicted"/>
<evidence type="ECO:0000313" key="4">
    <source>
        <dbReference type="EMBL" id="CDQ68149.1"/>
    </source>
</evidence>
<evidence type="ECO:0000313" key="5">
    <source>
        <dbReference type="Proteomes" id="UP000193380"/>
    </source>
</evidence>
<dbReference type="Proteomes" id="UP000193380">
    <property type="component" value="Unassembled WGS sequence"/>
</dbReference>
<dbReference type="PROSITE" id="PS51041">
    <property type="entry name" value="EMI"/>
    <property type="match status" value="1"/>
</dbReference>
<dbReference type="InterPro" id="IPR011489">
    <property type="entry name" value="EMI_domain"/>
</dbReference>
<organism evidence="4 5">
    <name type="scientific">Oncorhynchus mykiss</name>
    <name type="common">Rainbow trout</name>
    <name type="synonym">Salmo gairdneri</name>
    <dbReference type="NCBI Taxonomy" id="8022"/>
    <lineage>
        <taxon>Eukaryota</taxon>
        <taxon>Metazoa</taxon>
        <taxon>Chordata</taxon>
        <taxon>Craniata</taxon>
        <taxon>Vertebrata</taxon>
        <taxon>Euteleostomi</taxon>
        <taxon>Actinopterygii</taxon>
        <taxon>Neopterygii</taxon>
        <taxon>Teleostei</taxon>
        <taxon>Protacanthopterygii</taxon>
        <taxon>Salmoniformes</taxon>
        <taxon>Salmonidae</taxon>
        <taxon>Salmoninae</taxon>
        <taxon>Oncorhynchus</taxon>
    </lineage>
</organism>
<evidence type="ECO:0000256" key="2">
    <source>
        <dbReference type="ARBA" id="ARBA00023157"/>
    </source>
</evidence>
<keyword evidence="1" id="KW-0732">Signal</keyword>
<dbReference type="PaxDb" id="8022-A0A060WSV0"/>
<sequence>MQIDCHAAPITTSDINYRTLVRPMYKLTFRQVTALEWRCCPGFLGDDCKEGE</sequence>
<protein>
    <recommendedName>
        <fullName evidence="3">EMI domain-containing protein</fullName>
    </recommendedName>
</protein>
<accession>A0A060WSV0</accession>
<feature type="domain" description="EMI" evidence="3">
    <location>
        <begin position="1"/>
        <end position="50"/>
    </location>
</feature>